<evidence type="ECO:0000256" key="7">
    <source>
        <dbReference type="SAM" id="SignalP"/>
    </source>
</evidence>
<reference evidence="9" key="1">
    <citation type="submission" date="2023-03" db="EMBL/GenBank/DDBJ databases">
        <authorList>
            <person name="Steffen K."/>
            <person name="Cardenas P."/>
        </authorList>
    </citation>
    <scope>NUCLEOTIDE SEQUENCE</scope>
</reference>
<evidence type="ECO:0000313" key="10">
    <source>
        <dbReference type="Proteomes" id="UP001174909"/>
    </source>
</evidence>
<feature type="transmembrane region" description="Helical" evidence="6">
    <location>
        <begin position="765"/>
        <end position="787"/>
    </location>
</feature>
<feature type="chain" id="PRO_5041444297" evidence="7">
    <location>
        <begin position="22"/>
        <end position="851"/>
    </location>
</feature>
<dbReference type="AlphaFoldDB" id="A0AA35QX38"/>
<dbReference type="GO" id="GO:0006895">
    <property type="term" value="P:Golgi to endosome transport"/>
    <property type="evidence" value="ECO:0007669"/>
    <property type="project" value="TreeGrafter"/>
</dbReference>
<protein>
    <submittedName>
        <fullName evidence="9">Sortilin</fullName>
    </submittedName>
</protein>
<evidence type="ECO:0000256" key="4">
    <source>
        <dbReference type="ARBA" id="ARBA00023180"/>
    </source>
</evidence>
<comment type="subcellular location">
    <subcellularLocation>
        <location evidence="1">Membrane</location>
    </subcellularLocation>
</comment>
<dbReference type="GO" id="GO:0016050">
    <property type="term" value="P:vesicle organization"/>
    <property type="evidence" value="ECO:0007669"/>
    <property type="project" value="TreeGrafter"/>
</dbReference>
<gene>
    <name evidence="9" type="ORF">GBAR_LOCUS1377</name>
</gene>
<keyword evidence="7" id="KW-0732">Signal</keyword>
<feature type="domain" description="VPS10" evidence="8">
    <location>
        <begin position="114"/>
        <end position="744"/>
    </location>
</feature>
<dbReference type="EMBL" id="CASHTH010000206">
    <property type="protein sequence ID" value="CAI7994090.1"/>
    <property type="molecule type" value="Genomic_DNA"/>
</dbReference>
<dbReference type="Pfam" id="PF15902">
    <property type="entry name" value="Sortilin-Vps10"/>
    <property type="match status" value="1"/>
</dbReference>
<dbReference type="GO" id="GO:0006897">
    <property type="term" value="P:endocytosis"/>
    <property type="evidence" value="ECO:0007669"/>
    <property type="project" value="TreeGrafter"/>
</dbReference>
<dbReference type="InterPro" id="IPR031778">
    <property type="entry name" value="Sortilin_N"/>
</dbReference>
<keyword evidence="4" id="KW-0325">Glycoprotein</keyword>
<proteinExistence type="predicted"/>
<feature type="compositionally biased region" description="Pro residues" evidence="5">
    <location>
        <begin position="829"/>
        <end position="839"/>
    </location>
</feature>
<keyword evidence="6" id="KW-0812">Transmembrane</keyword>
<dbReference type="PANTHER" id="PTHR12106:SF23">
    <property type="entry name" value="SORTILIN"/>
    <property type="match status" value="1"/>
</dbReference>
<name>A0AA35QX38_GEOBA</name>
<dbReference type="InterPro" id="IPR031777">
    <property type="entry name" value="Sortilin_C"/>
</dbReference>
<keyword evidence="6" id="KW-1133">Transmembrane helix</keyword>
<accession>A0AA35QX38</accession>
<feature type="signal peptide" evidence="7">
    <location>
        <begin position="1"/>
        <end position="21"/>
    </location>
</feature>
<dbReference type="Pfam" id="PF15901">
    <property type="entry name" value="Sortilin_C"/>
    <property type="match status" value="1"/>
</dbReference>
<keyword evidence="10" id="KW-1185">Reference proteome</keyword>
<sequence length="851" mass="94152">MAGRIGLVVVILAAVFSLTCGNLYGRSSAGKTTRQFVKRRDPSPSFRPHLALRQKLAEAKPFSYPAAELGARTARSADADERNCGLKKPDLLETDAMPLSETAETIQAVWVEDDNILIVASDSDRATVWLGVPKSYGIFSFSPHPNLIPGAVAPSSLQVAPASHRRAIVVSKDKKAMFVTSNGGKTWVKVLLPSSGFDVTDDLYISEVSPDHMILAAGTELFHSHSAGEEWERVADDVLLVRMAKNDSRNEYAFFLTLGRHPGLNTLHRLSIPWGKRDVLDPHAYRFAVDGRYLFVSRQNFSGSAMSDNVSRRLYVCSDFGADVSEIAFSEVQLPSVTPEQFYVIMATHEAGAFIHVSLNQSSGSGGLYVSDSSATRFSLSLSNHFYKVFSLKEIEWRYPVDDFYEVKSMRGVYVTTAVTGKNDSTHVTMITFNNGGKWSRLHPPTSSGCHGNSECSLHLHLHYSLLVASEYNRSYSAPLLSTETAVGIIIGHGSYGVTRNDSEPRLVVSNDGGYSWMDPGLPVGTYVYGIADYGNIIVVAPDSENVEYIWFSHNRGECFVKQLLDTTEFFSLSRGLLMDPRASSLTAFMMGVEGNETGDEWRMITLNFKRLLQRKCVPSDYQKWVEHVNKDACPLGYRDTYNITKSLSICYNEQGYKYKPILNERCDCSTEDLECDYGYNRTKDDTCERMKGYNLADDCPPGAKYFNRTKSGFRLIPGDRCLPSSVSRQLLKTEQLPCVGHEEEAGFDNAREAIRRAGVTAGRVVGGVIIALIVVAFAVVAFYCFLRCREHSPATYEKVLYQKLPMVDAAAAAGKKGTAVAQTMTSLTPPPPLPQPPHRPPRTLSRTPEL</sequence>
<dbReference type="GO" id="GO:0005829">
    <property type="term" value="C:cytosol"/>
    <property type="evidence" value="ECO:0007669"/>
    <property type="project" value="GOC"/>
</dbReference>
<dbReference type="Gene3D" id="3.30.60.270">
    <property type="match status" value="1"/>
</dbReference>
<evidence type="ECO:0000256" key="6">
    <source>
        <dbReference type="SAM" id="Phobius"/>
    </source>
</evidence>
<evidence type="ECO:0000256" key="1">
    <source>
        <dbReference type="ARBA" id="ARBA00004370"/>
    </source>
</evidence>
<feature type="region of interest" description="Disordered" evidence="5">
    <location>
        <begin position="819"/>
        <end position="851"/>
    </location>
</feature>
<evidence type="ECO:0000313" key="9">
    <source>
        <dbReference type="EMBL" id="CAI7994090.1"/>
    </source>
</evidence>
<dbReference type="GO" id="GO:0005794">
    <property type="term" value="C:Golgi apparatus"/>
    <property type="evidence" value="ECO:0007669"/>
    <property type="project" value="TreeGrafter"/>
</dbReference>
<organism evidence="9 10">
    <name type="scientific">Geodia barretti</name>
    <name type="common">Barrett's horny sponge</name>
    <dbReference type="NCBI Taxonomy" id="519541"/>
    <lineage>
        <taxon>Eukaryota</taxon>
        <taxon>Metazoa</taxon>
        <taxon>Porifera</taxon>
        <taxon>Demospongiae</taxon>
        <taxon>Heteroscleromorpha</taxon>
        <taxon>Tetractinellida</taxon>
        <taxon>Astrophorina</taxon>
        <taxon>Geodiidae</taxon>
        <taxon>Geodia</taxon>
    </lineage>
</organism>
<dbReference type="InterPro" id="IPR006581">
    <property type="entry name" value="VPS10"/>
</dbReference>
<keyword evidence="3 6" id="KW-0472">Membrane</keyword>
<comment type="caution">
    <text evidence="9">The sequence shown here is derived from an EMBL/GenBank/DDBJ whole genome shotgun (WGS) entry which is preliminary data.</text>
</comment>
<dbReference type="PANTHER" id="PTHR12106">
    <property type="entry name" value="SORTILIN RELATED"/>
    <property type="match status" value="1"/>
</dbReference>
<evidence type="ECO:0000256" key="5">
    <source>
        <dbReference type="SAM" id="MobiDB-lite"/>
    </source>
</evidence>
<dbReference type="InterPro" id="IPR015943">
    <property type="entry name" value="WD40/YVTN_repeat-like_dom_sf"/>
</dbReference>
<dbReference type="Gene3D" id="2.10.70.80">
    <property type="match status" value="1"/>
</dbReference>
<dbReference type="InterPro" id="IPR050310">
    <property type="entry name" value="VPS10-sortilin"/>
</dbReference>
<dbReference type="SMART" id="SM00602">
    <property type="entry name" value="VPS10"/>
    <property type="match status" value="1"/>
</dbReference>
<evidence type="ECO:0000259" key="8">
    <source>
        <dbReference type="SMART" id="SM00602"/>
    </source>
</evidence>
<evidence type="ECO:0000256" key="2">
    <source>
        <dbReference type="ARBA" id="ARBA00022737"/>
    </source>
</evidence>
<dbReference type="GO" id="GO:0016020">
    <property type="term" value="C:membrane"/>
    <property type="evidence" value="ECO:0007669"/>
    <property type="project" value="UniProtKB-SubCell"/>
</dbReference>
<dbReference type="Proteomes" id="UP001174909">
    <property type="component" value="Unassembled WGS sequence"/>
</dbReference>
<dbReference type="Gene3D" id="2.130.10.10">
    <property type="entry name" value="YVTN repeat-like/Quinoprotein amine dehydrogenase"/>
    <property type="match status" value="1"/>
</dbReference>
<evidence type="ECO:0000256" key="3">
    <source>
        <dbReference type="ARBA" id="ARBA00023136"/>
    </source>
</evidence>
<dbReference type="SUPFAM" id="SSF110296">
    <property type="entry name" value="Oligoxyloglucan reducing end-specific cellobiohydrolase"/>
    <property type="match status" value="1"/>
</dbReference>
<keyword evidence="2" id="KW-0677">Repeat</keyword>